<feature type="transmembrane region" description="Helical" evidence="11">
    <location>
        <begin position="169"/>
        <end position="192"/>
    </location>
</feature>
<keyword evidence="7 11" id="KW-0862">Zinc</keyword>
<evidence type="ECO:0000256" key="9">
    <source>
        <dbReference type="ARBA" id="ARBA00023049"/>
    </source>
</evidence>
<evidence type="ECO:0000256" key="1">
    <source>
        <dbReference type="ARBA" id="ARBA00001947"/>
    </source>
</evidence>
<evidence type="ECO:0000256" key="11">
    <source>
        <dbReference type="RuleBase" id="RU362031"/>
    </source>
</evidence>
<feature type="transmembrane region" description="Helical" evidence="11">
    <location>
        <begin position="343"/>
        <end position="363"/>
    </location>
</feature>
<gene>
    <name evidence="14" type="primary">rseP</name>
    <name evidence="14" type="ORF">CGZ90_02680</name>
</gene>
<evidence type="ECO:0000259" key="12">
    <source>
        <dbReference type="Pfam" id="PF02163"/>
    </source>
</evidence>
<keyword evidence="4 14" id="KW-0645">Protease</keyword>
<dbReference type="GO" id="GO:0004222">
    <property type="term" value="F:metalloendopeptidase activity"/>
    <property type="evidence" value="ECO:0007669"/>
    <property type="project" value="InterPro"/>
</dbReference>
<comment type="cofactor">
    <cofactor evidence="1 11">
        <name>Zn(2+)</name>
        <dbReference type="ChEBI" id="CHEBI:29105"/>
    </cofactor>
</comment>
<comment type="subcellular location">
    <subcellularLocation>
        <location evidence="2">Membrane</location>
        <topology evidence="2">Multi-pass membrane protein</topology>
    </subcellularLocation>
</comment>
<organism evidence="14 15">
    <name type="scientific">Fictibacillus aquaticus</name>
    <dbReference type="NCBI Taxonomy" id="2021314"/>
    <lineage>
        <taxon>Bacteria</taxon>
        <taxon>Bacillati</taxon>
        <taxon>Bacillota</taxon>
        <taxon>Bacilli</taxon>
        <taxon>Bacillales</taxon>
        <taxon>Fictibacillaceae</taxon>
        <taxon>Fictibacillus</taxon>
    </lineage>
</organism>
<dbReference type="InterPro" id="IPR041489">
    <property type="entry name" value="PDZ_6"/>
</dbReference>
<evidence type="ECO:0000256" key="3">
    <source>
        <dbReference type="ARBA" id="ARBA00007931"/>
    </source>
</evidence>
<dbReference type="GO" id="GO:0046872">
    <property type="term" value="F:metal ion binding"/>
    <property type="evidence" value="ECO:0007669"/>
    <property type="project" value="UniProtKB-KW"/>
</dbReference>
<keyword evidence="5 11" id="KW-0812">Transmembrane</keyword>
<dbReference type="EC" id="3.4.24.-" evidence="11"/>
<dbReference type="Pfam" id="PF17820">
    <property type="entry name" value="PDZ_6"/>
    <property type="match status" value="1"/>
</dbReference>
<dbReference type="InterPro" id="IPR004387">
    <property type="entry name" value="Pept_M50_Zn"/>
</dbReference>
<evidence type="ECO:0000259" key="13">
    <source>
        <dbReference type="Pfam" id="PF17820"/>
    </source>
</evidence>
<comment type="similarity">
    <text evidence="3 11">Belongs to the peptidase M50B family.</text>
</comment>
<evidence type="ECO:0000256" key="8">
    <source>
        <dbReference type="ARBA" id="ARBA00022989"/>
    </source>
</evidence>
<comment type="caution">
    <text evidence="14">The sequence shown here is derived from an EMBL/GenBank/DDBJ whole genome shotgun (WGS) entry which is preliminary data.</text>
</comment>
<reference evidence="14 15" key="1">
    <citation type="submission" date="2017-07" db="EMBL/GenBank/DDBJ databases">
        <title>Fictibacillus sp. nov. GDSW-R2A3 Genome sequencing and assembly.</title>
        <authorList>
            <person name="Mayilraj S."/>
        </authorList>
    </citation>
    <scope>NUCLEOTIDE SEQUENCE [LARGE SCALE GENOMIC DNA]</scope>
    <source>
        <strain evidence="14 15">GDSW-R2A3</strain>
    </source>
</reference>
<evidence type="ECO:0000313" key="14">
    <source>
        <dbReference type="EMBL" id="OYD58825.1"/>
    </source>
</evidence>
<dbReference type="OrthoDB" id="9782003at2"/>
<dbReference type="SUPFAM" id="SSF50156">
    <property type="entry name" value="PDZ domain-like"/>
    <property type="match status" value="1"/>
</dbReference>
<keyword evidence="10 11" id="KW-0472">Membrane</keyword>
<dbReference type="GO" id="GO:0006508">
    <property type="term" value="P:proteolysis"/>
    <property type="evidence" value="ECO:0007669"/>
    <property type="project" value="UniProtKB-KW"/>
</dbReference>
<name>A0A235FDF4_9BACL</name>
<feature type="transmembrane region" description="Helical" evidence="11">
    <location>
        <begin position="392"/>
        <end position="411"/>
    </location>
</feature>
<evidence type="ECO:0000256" key="6">
    <source>
        <dbReference type="ARBA" id="ARBA00022801"/>
    </source>
</evidence>
<dbReference type="NCBIfam" id="TIGR00054">
    <property type="entry name" value="RIP metalloprotease RseP"/>
    <property type="match status" value="1"/>
</dbReference>
<dbReference type="RefSeq" id="WP_094250785.1">
    <property type="nucleotide sequence ID" value="NZ_JBHLXL010000001.1"/>
</dbReference>
<keyword evidence="9 11" id="KW-0482">Metalloprotease</keyword>
<evidence type="ECO:0000313" key="15">
    <source>
        <dbReference type="Proteomes" id="UP000215059"/>
    </source>
</evidence>
<evidence type="ECO:0000256" key="10">
    <source>
        <dbReference type="ARBA" id="ARBA00023136"/>
    </source>
</evidence>
<dbReference type="EMBL" id="NOII01000001">
    <property type="protein sequence ID" value="OYD58825.1"/>
    <property type="molecule type" value="Genomic_DNA"/>
</dbReference>
<feature type="domain" description="PDZ" evidence="13">
    <location>
        <begin position="208"/>
        <end position="254"/>
    </location>
</feature>
<dbReference type="InterPro" id="IPR036034">
    <property type="entry name" value="PDZ_sf"/>
</dbReference>
<dbReference type="AlphaFoldDB" id="A0A235FDF4"/>
<dbReference type="PANTHER" id="PTHR42837">
    <property type="entry name" value="REGULATOR OF SIGMA-E PROTEASE RSEP"/>
    <property type="match status" value="1"/>
</dbReference>
<dbReference type="GO" id="GO:0016020">
    <property type="term" value="C:membrane"/>
    <property type="evidence" value="ECO:0007669"/>
    <property type="project" value="UniProtKB-SubCell"/>
</dbReference>
<evidence type="ECO:0000256" key="5">
    <source>
        <dbReference type="ARBA" id="ARBA00022692"/>
    </source>
</evidence>
<dbReference type="Gene3D" id="2.30.42.10">
    <property type="match status" value="1"/>
</dbReference>
<dbReference type="InterPro" id="IPR008915">
    <property type="entry name" value="Peptidase_M50"/>
</dbReference>
<dbReference type="Proteomes" id="UP000215059">
    <property type="component" value="Unassembled WGS sequence"/>
</dbReference>
<dbReference type="Pfam" id="PF02163">
    <property type="entry name" value="Peptidase_M50"/>
    <property type="match status" value="1"/>
</dbReference>
<dbReference type="PANTHER" id="PTHR42837:SF2">
    <property type="entry name" value="MEMBRANE METALLOPROTEASE ARASP2, CHLOROPLASTIC-RELATED"/>
    <property type="match status" value="1"/>
</dbReference>
<keyword evidence="6 11" id="KW-0378">Hydrolase</keyword>
<proteinExistence type="inferred from homology"/>
<evidence type="ECO:0000256" key="7">
    <source>
        <dbReference type="ARBA" id="ARBA00022833"/>
    </source>
</evidence>
<keyword evidence="11" id="KW-0479">Metal-binding</keyword>
<keyword evidence="15" id="KW-1185">Reference proteome</keyword>
<dbReference type="CDD" id="cd06163">
    <property type="entry name" value="S2P-M50_PDZ_RseP-like"/>
    <property type="match status" value="1"/>
</dbReference>
<evidence type="ECO:0000256" key="4">
    <source>
        <dbReference type="ARBA" id="ARBA00022670"/>
    </source>
</evidence>
<sequence>MNTVIAIVIILGALIFFHELGHLLLAKRAGILCREFAIGFGPKIFAFKKGETVYTIRLLPLGGFVRMAGEDPEGIELKPGQRIGLIFNEKNEAVKLIVNHKDKYPVQKMITVEKADLDHDLFVEGYEDQDAPLVRYSVKEDAVYVADHQEMQIAPYDRQFGSKTIMQRVLAIFAGPLANFLLAFVILVAFSLMQGIPSNESRLGELAKGEAAQKAGLQENDKIVSVEGQNVSSWKELVTVIQDNPGETLSFNVVRSGEPKKVDVKLGEREGADGKPEGFIGAHPYTEFSILGSLEYGAKQTWFMTKAIFTGIGQLVTGQHGIDQLSGPLGIYDYTDKAAKAGVYMLLQWAAILSINLGIFNLLPLPALDGGRLLFLGFEALRGKPVDPQKEGLVHFIGFAFLMLLMLVVTWNDIHKIFLS</sequence>
<protein>
    <recommendedName>
        <fullName evidence="11">Zinc metalloprotease</fullName>
        <ecNumber evidence="11">3.4.24.-</ecNumber>
    </recommendedName>
</protein>
<accession>A0A235FDF4</accession>
<evidence type="ECO:0000256" key="2">
    <source>
        <dbReference type="ARBA" id="ARBA00004141"/>
    </source>
</evidence>
<feature type="domain" description="Peptidase M50" evidence="12">
    <location>
        <begin position="7"/>
        <end position="405"/>
    </location>
</feature>
<keyword evidence="8 11" id="KW-1133">Transmembrane helix</keyword>